<feature type="region of interest" description="Disordered" evidence="1">
    <location>
        <begin position="29"/>
        <end position="81"/>
    </location>
</feature>
<organism evidence="2 3">
    <name type="scientific">Stachybotrys chlorohalonatus (strain IBT 40285)</name>
    <dbReference type="NCBI Taxonomy" id="1283841"/>
    <lineage>
        <taxon>Eukaryota</taxon>
        <taxon>Fungi</taxon>
        <taxon>Dikarya</taxon>
        <taxon>Ascomycota</taxon>
        <taxon>Pezizomycotina</taxon>
        <taxon>Sordariomycetes</taxon>
        <taxon>Hypocreomycetidae</taxon>
        <taxon>Hypocreales</taxon>
        <taxon>Stachybotryaceae</taxon>
        <taxon>Stachybotrys</taxon>
    </lineage>
</organism>
<dbReference type="EMBL" id="KL660245">
    <property type="protein sequence ID" value="KFA67154.1"/>
    <property type="molecule type" value="Genomic_DNA"/>
</dbReference>
<accession>A0A084QT69</accession>
<name>A0A084QT69_STAC4</name>
<feature type="compositionally biased region" description="Basic and acidic residues" evidence="1">
    <location>
        <begin position="8"/>
        <end position="17"/>
    </location>
</feature>
<feature type="region of interest" description="Disordered" evidence="1">
    <location>
        <begin position="392"/>
        <end position="419"/>
    </location>
</feature>
<dbReference type="HOGENOM" id="CLU_451407_0_0_1"/>
<feature type="region of interest" description="Disordered" evidence="1">
    <location>
        <begin position="287"/>
        <end position="308"/>
    </location>
</feature>
<feature type="compositionally biased region" description="Polar residues" evidence="1">
    <location>
        <begin position="67"/>
        <end position="81"/>
    </location>
</feature>
<dbReference type="InParanoid" id="A0A084QT69"/>
<dbReference type="Proteomes" id="UP000028524">
    <property type="component" value="Unassembled WGS sequence"/>
</dbReference>
<protein>
    <submittedName>
        <fullName evidence="2">Uncharacterized protein</fullName>
    </submittedName>
</protein>
<sequence length="605" mass="65339">MPTSKHPSQFDRQDRHGCPRRSLHQLISKFEVPNASWHASSATPTGMPDRNHPLPRLTTRPDRAEENGSQGLCPGSSTSPVSQIAQLDVLSPHGQASGLNCERAHTDPQLRTRTNEPSANDKISPIGLGDISNMNTTKLPVALRRGRFEKAVFLGSKPNSIPTASYETSAGIQEPNKASRCLIRPQHNTKVEKLEGLAGPMARPMPASEPQFNVSINGKSCAKCSGAPRCKPTRDRNVLGTLRYKDASTNVCERDFCDSLEKVVWSYPTALRQDVLELTSGSANAAGKRLTSDIEHPPGLPTESLEQASTTGIFRENTPSKATIPPDMLKAAAQALALQPSHSHSAEEDPAFGILNFQPSHHCTPINLDPKPTTRRRDTAPGPVRDVEKVLRRQRSKTFSQAGAAPEEVLQGRRASRPTTPSIFSIHTKTAASIAPSSAALKDRIGLFETLSSRNLTPEALLWQGTSVDEATEISDASIPNAESKRCGRLRGTLRRVSASLRPQRERKIVDTGAHFISPGQVRATDGALPINRTAPQTKNSLDSITWSIGLSEYVTSNESKKASVTSLPHSLTLHLLTEKGLPPGSGYLAEGGRLPASMLASESH</sequence>
<evidence type="ECO:0000313" key="3">
    <source>
        <dbReference type="Proteomes" id="UP000028524"/>
    </source>
</evidence>
<reference evidence="2 3" key="1">
    <citation type="journal article" date="2014" name="BMC Genomics">
        <title>Comparative genome sequencing reveals chemotype-specific gene clusters in the toxigenic black mold Stachybotrys.</title>
        <authorList>
            <person name="Semeiks J."/>
            <person name="Borek D."/>
            <person name="Otwinowski Z."/>
            <person name="Grishin N.V."/>
        </authorList>
    </citation>
    <scope>NUCLEOTIDE SEQUENCE [LARGE SCALE GENOMIC DNA]</scope>
    <source>
        <strain evidence="2 3">IBT 40285</strain>
    </source>
</reference>
<dbReference type="AlphaFoldDB" id="A0A084QT69"/>
<feature type="region of interest" description="Disordered" evidence="1">
    <location>
        <begin position="364"/>
        <end position="383"/>
    </location>
</feature>
<evidence type="ECO:0000313" key="2">
    <source>
        <dbReference type="EMBL" id="KFA67154.1"/>
    </source>
</evidence>
<keyword evidence="3" id="KW-1185">Reference proteome</keyword>
<evidence type="ECO:0000256" key="1">
    <source>
        <dbReference type="SAM" id="MobiDB-lite"/>
    </source>
</evidence>
<proteinExistence type="predicted"/>
<gene>
    <name evidence="2" type="ORF">S40285_10493</name>
</gene>
<feature type="region of interest" description="Disordered" evidence="1">
    <location>
        <begin position="1"/>
        <end position="20"/>
    </location>
</feature>